<dbReference type="PANTHER" id="PTHR10072">
    <property type="entry name" value="IRON-SULFUR CLUSTER ASSEMBLY PROTEIN"/>
    <property type="match status" value="1"/>
</dbReference>
<accession>A0ABW5DK49</accession>
<proteinExistence type="inferred from homology"/>
<sequence>MPSVGRRSRRDRVAKQAITITAAAVDRVKYLLAQRSEPAVGLRIGVKARGCSGYSYNVEYADKKMQFDEEIQADGATVFIDPAAVMFLIGSEMDYVESKFETGFTFKNPNEKGRCGCGESFTV</sequence>
<dbReference type="InterPro" id="IPR035903">
    <property type="entry name" value="HesB-like_dom_sf"/>
</dbReference>
<dbReference type="RefSeq" id="WP_379874266.1">
    <property type="nucleotide sequence ID" value="NZ_JBHUIP010000001.1"/>
</dbReference>
<evidence type="ECO:0000259" key="2">
    <source>
        <dbReference type="Pfam" id="PF01521"/>
    </source>
</evidence>
<name>A0ABW5DK49_9PROT</name>
<dbReference type="PROSITE" id="PS01152">
    <property type="entry name" value="HESB"/>
    <property type="match status" value="1"/>
</dbReference>
<protein>
    <submittedName>
        <fullName evidence="3">HesB/IscA family protein</fullName>
    </submittedName>
</protein>
<dbReference type="PANTHER" id="PTHR10072:SF41">
    <property type="entry name" value="IRON-SULFUR CLUSTER ASSEMBLY 1 HOMOLOG, MITOCHONDRIAL"/>
    <property type="match status" value="1"/>
</dbReference>
<evidence type="ECO:0000313" key="3">
    <source>
        <dbReference type="EMBL" id="MFD2261458.1"/>
    </source>
</evidence>
<gene>
    <name evidence="3" type="ORF">ACFSM5_01070</name>
</gene>
<feature type="domain" description="Core" evidence="2">
    <location>
        <begin position="18"/>
        <end position="119"/>
    </location>
</feature>
<organism evidence="3 4">
    <name type="scientific">Lacibacterium aquatile</name>
    <dbReference type="NCBI Taxonomy" id="1168082"/>
    <lineage>
        <taxon>Bacteria</taxon>
        <taxon>Pseudomonadati</taxon>
        <taxon>Pseudomonadota</taxon>
        <taxon>Alphaproteobacteria</taxon>
        <taxon>Rhodospirillales</taxon>
        <taxon>Rhodospirillaceae</taxon>
    </lineage>
</organism>
<dbReference type="InterPro" id="IPR016092">
    <property type="entry name" value="ATAP"/>
</dbReference>
<dbReference type="Gene3D" id="2.60.300.12">
    <property type="entry name" value="HesB-like domain"/>
    <property type="match status" value="1"/>
</dbReference>
<dbReference type="InterPro" id="IPR000361">
    <property type="entry name" value="ATAP_core_dom"/>
</dbReference>
<reference evidence="4" key="1">
    <citation type="journal article" date="2019" name="Int. J. Syst. Evol. Microbiol.">
        <title>The Global Catalogue of Microorganisms (GCM) 10K type strain sequencing project: providing services to taxonomists for standard genome sequencing and annotation.</title>
        <authorList>
            <consortium name="The Broad Institute Genomics Platform"/>
            <consortium name="The Broad Institute Genome Sequencing Center for Infectious Disease"/>
            <person name="Wu L."/>
            <person name="Ma J."/>
        </authorList>
    </citation>
    <scope>NUCLEOTIDE SEQUENCE [LARGE SCALE GENOMIC DNA]</scope>
    <source>
        <strain evidence="4">CGMCC 1.19062</strain>
    </source>
</reference>
<dbReference type="Proteomes" id="UP001597295">
    <property type="component" value="Unassembled WGS sequence"/>
</dbReference>
<dbReference type="Pfam" id="PF01521">
    <property type="entry name" value="Fe-S_biosyn"/>
    <property type="match status" value="1"/>
</dbReference>
<evidence type="ECO:0000313" key="4">
    <source>
        <dbReference type="Proteomes" id="UP001597295"/>
    </source>
</evidence>
<dbReference type="EMBL" id="JBHUIP010000001">
    <property type="protein sequence ID" value="MFD2261458.1"/>
    <property type="molecule type" value="Genomic_DNA"/>
</dbReference>
<comment type="similarity">
    <text evidence="1">Belongs to the HesB/IscA family.</text>
</comment>
<keyword evidence="4" id="KW-1185">Reference proteome</keyword>
<evidence type="ECO:0000256" key="1">
    <source>
        <dbReference type="ARBA" id="ARBA00006718"/>
    </source>
</evidence>
<dbReference type="SUPFAM" id="SSF89360">
    <property type="entry name" value="HesB-like domain"/>
    <property type="match status" value="1"/>
</dbReference>
<dbReference type="NCBIfam" id="TIGR00049">
    <property type="entry name" value="iron-sulfur cluster assembly accessory protein"/>
    <property type="match status" value="1"/>
</dbReference>
<dbReference type="InterPro" id="IPR050322">
    <property type="entry name" value="Fe-S_cluster_asmbl/transfer"/>
</dbReference>
<dbReference type="InterPro" id="IPR017870">
    <property type="entry name" value="FeS_cluster_insertion_CS"/>
</dbReference>
<comment type="caution">
    <text evidence="3">The sequence shown here is derived from an EMBL/GenBank/DDBJ whole genome shotgun (WGS) entry which is preliminary data.</text>
</comment>